<dbReference type="Proteomes" id="UP000245539">
    <property type="component" value="Unassembled WGS sequence"/>
</dbReference>
<dbReference type="OrthoDB" id="6862397at2"/>
<reference evidence="1 2" key="1">
    <citation type="submission" date="2018-05" db="EMBL/GenBank/DDBJ databases">
        <title>Leucothrix arctica sp. nov., isolated from Arctic seawater.</title>
        <authorList>
            <person name="Choi A."/>
            <person name="Baek K."/>
        </authorList>
    </citation>
    <scope>NUCLEOTIDE SEQUENCE [LARGE SCALE GENOMIC DNA]</scope>
    <source>
        <strain evidence="1 2">JCM 18388</strain>
    </source>
</reference>
<keyword evidence="2" id="KW-1185">Reference proteome</keyword>
<evidence type="ECO:0000313" key="2">
    <source>
        <dbReference type="Proteomes" id="UP000245539"/>
    </source>
</evidence>
<organism evidence="1 2">
    <name type="scientific">Leucothrix pacifica</name>
    <dbReference type="NCBI Taxonomy" id="1247513"/>
    <lineage>
        <taxon>Bacteria</taxon>
        <taxon>Pseudomonadati</taxon>
        <taxon>Pseudomonadota</taxon>
        <taxon>Gammaproteobacteria</taxon>
        <taxon>Thiotrichales</taxon>
        <taxon>Thiotrichaceae</taxon>
        <taxon>Leucothrix</taxon>
    </lineage>
</organism>
<accession>A0A317CLU1</accession>
<dbReference type="EMBL" id="QGKM01000010">
    <property type="protein sequence ID" value="PWQ99498.1"/>
    <property type="molecule type" value="Genomic_DNA"/>
</dbReference>
<evidence type="ECO:0000313" key="1">
    <source>
        <dbReference type="EMBL" id="PWQ99498.1"/>
    </source>
</evidence>
<dbReference type="Pfam" id="PF11136">
    <property type="entry name" value="DUF2889"/>
    <property type="match status" value="1"/>
</dbReference>
<proteinExistence type="predicted"/>
<sequence length="193" mass="22000">MPLSTPVARKEMHTRIVTCKGYLREDDLWDIEGHMVDTKPYRFENIDRGGHIEAEEPLHGMWIRLTINDRMIVQDAEASIDFSPYNHCPKINPDYKKLIGLSMGLGWNKQVRTLFRGTAGCTHLTELLGPMATTAFQTVFSGRNEGRKVEGKAEMGIKPKERPALLNSCHSYAPTSPVILRHWPDYYEGDEDL</sequence>
<dbReference type="AlphaFoldDB" id="A0A317CLU1"/>
<dbReference type="RefSeq" id="WP_109836695.1">
    <property type="nucleotide sequence ID" value="NZ_QGKM01000010.1"/>
</dbReference>
<name>A0A317CLU1_9GAMM</name>
<protein>
    <recommendedName>
        <fullName evidence="3">DUF2889 domain-containing protein</fullName>
    </recommendedName>
</protein>
<gene>
    <name evidence="1" type="ORF">DKW60_05660</name>
</gene>
<comment type="caution">
    <text evidence="1">The sequence shown here is derived from an EMBL/GenBank/DDBJ whole genome shotgun (WGS) entry which is preliminary data.</text>
</comment>
<evidence type="ECO:0008006" key="3">
    <source>
        <dbReference type="Google" id="ProtNLM"/>
    </source>
</evidence>
<dbReference type="InterPro" id="IPR021312">
    <property type="entry name" value="DUF2889"/>
</dbReference>